<evidence type="ECO:0000313" key="10">
    <source>
        <dbReference type="EMBL" id="KAK0416608.1"/>
    </source>
</evidence>
<dbReference type="Pfam" id="PF00575">
    <property type="entry name" value="S1"/>
    <property type="match status" value="1"/>
</dbReference>
<evidence type="ECO:0000259" key="9">
    <source>
        <dbReference type="PROSITE" id="PS50126"/>
    </source>
</evidence>
<dbReference type="FunFam" id="1.10.150.850:FF:000001">
    <property type="entry name" value="Transcription elongation factor spt6"/>
    <property type="match status" value="1"/>
</dbReference>
<dbReference type="Gene3D" id="1.10.3500.10">
    <property type="entry name" value="Tex N-terminal region-like"/>
    <property type="match status" value="1"/>
</dbReference>
<dbReference type="GO" id="GO:0140673">
    <property type="term" value="P:transcription elongation-coupled chromatin remodeling"/>
    <property type="evidence" value="ECO:0007669"/>
    <property type="project" value="InterPro"/>
</dbReference>
<keyword evidence="11" id="KW-1185">Reference proteome</keyword>
<dbReference type="Proteomes" id="UP001175271">
    <property type="component" value="Unassembled WGS sequence"/>
</dbReference>
<dbReference type="PROSITE" id="PS50126">
    <property type="entry name" value="S1"/>
    <property type="match status" value="1"/>
</dbReference>
<dbReference type="EMBL" id="JAUCMV010000002">
    <property type="protein sequence ID" value="KAK0416608.1"/>
    <property type="molecule type" value="Genomic_DNA"/>
</dbReference>
<feature type="compositionally biased region" description="Acidic residues" evidence="7">
    <location>
        <begin position="45"/>
        <end position="55"/>
    </location>
</feature>
<gene>
    <name evidence="10" type="ORF">QR680_012588</name>
</gene>
<feature type="compositionally biased region" description="Basic residues" evidence="7">
    <location>
        <begin position="27"/>
        <end position="41"/>
    </location>
</feature>
<dbReference type="InterPro" id="IPR042066">
    <property type="entry name" value="Spt6_death-like"/>
</dbReference>
<keyword evidence="3 5" id="KW-0804">Transcription</keyword>
<feature type="compositionally biased region" description="Acidic residues" evidence="7">
    <location>
        <begin position="221"/>
        <end position="243"/>
    </location>
</feature>
<dbReference type="InterPro" id="IPR041692">
    <property type="entry name" value="HHH_9"/>
</dbReference>
<dbReference type="CDD" id="cd09918">
    <property type="entry name" value="SH2_Nterm_SPT6_like"/>
    <property type="match status" value="1"/>
</dbReference>
<dbReference type="FunFam" id="1.10.10.2740:FF:000002">
    <property type="entry name" value="Transcription elongation factor Spt6"/>
    <property type="match status" value="1"/>
</dbReference>
<dbReference type="InterPro" id="IPR035019">
    <property type="entry name" value="Spt6_SH2_N"/>
</dbReference>
<dbReference type="InterPro" id="IPR010994">
    <property type="entry name" value="RuvA_2-like"/>
</dbReference>
<dbReference type="InterPro" id="IPR028231">
    <property type="entry name" value="Spt6_YqgF"/>
</dbReference>
<evidence type="ECO:0000256" key="6">
    <source>
        <dbReference type="PROSITE-ProRule" id="PRU00191"/>
    </source>
</evidence>
<dbReference type="Gene3D" id="1.10.10.650">
    <property type="entry name" value="RuvA domain 2-like"/>
    <property type="match status" value="1"/>
</dbReference>
<dbReference type="InterPro" id="IPR012337">
    <property type="entry name" value="RNaseH-like_sf"/>
</dbReference>
<dbReference type="Gene3D" id="1.10.10.2740">
    <property type="entry name" value="Spt6, Death-like domain"/>
    <property type="match status" value="1"/>
</dbReference>
<feature type="domain" description="S1 motif" evidence="9">
    <location>
        <begin position="1191"/>
        <end position="1248"/>
    </location>
</feature>
<dbReference type="GO" id="GO:0031491">
    <property type="term" value="F:nucleosome binding"/>
    <property type="evidence" value="ECO:0007669"/>
    <property type="project" value="TreeGrafter"/>
</dbReference>
<name>A0AA39I4S8_9BILA</name>
<dbReference type="SUPFAM" id="SSF47781">
    <property type="entry name" value="RuvA domain 2-like"/>
    <property type="match status" value="2"/>
</dbReference>
<dbReference type="SUPFAM" id="SSF158832">
    <property type="entry name" value="Tex N-terminal region-like"/>
    <property type="match status" value="1"/>
</dbReference>
<comment type="caution">
    <text evidence="10">The sequence shown here is derived from an EMBL/GenBank/DDBJ whole genome shotgun (WGS) entry which is preliminary data.</text>
</comment>
<evidence type="ECO:0000256" key="2">
    <source>
        <dbReference type="ARBA" id="ARBA00009253"/>
    </source>
</evidence>
<organism evidence="10 11">
    <name type="scientific">Steinernema hermaphroditum</name>
    <dbReference type="NCBI Taxonomy" id="289476"/>
    <lineage>
        <taxon>Eukaryota</taxon>
        <taxon>Metazoa</taxon>
        <taxon>Ecdysozoa</taxon>
        <taxon>Nematoda</taxon>
        <taxon>Chromadorea</taxon>
        <taxon>Rhabditida</taxon>
        <taxon>Tylenchina</taxon>
        <taxon>Panagrolaimomorpha</taxon>
        <taxon>Strongyloidoidea</taxon>
        <taxon>Steinernematidae</taxon>
        <taxon>Steinernema</taxon>
    </lineage>
</organism>
<feature type="compositionally biased region" description="Basic residues" evidence="7">
    <location>
        <begin position="185"/>
        <end position="195"/>
    </location>
</feature>
<evidence type="ECO:0000313" key="11">
    <source>
        <dbReference type="Proteomes" id="UP001175271"/>
    </source>
</evidence>
<dbReference type="SMART" id="SM00252">
    <property type="entry name" value="SH2"/>
    <property type="match status" value="1"/>
</dbReference>
<reference evidence="10" key="1">
    <citation type="submission" date="2023-06" db="EMBL/GenBank/DDBJ databases">
        <title>Genomic analysis of the entomopathogenic nematode Steinernema hermaphroditum.</title>
        <authorList>
            <person name="Schwarz E.M."/>
            <person name="Heppert J.K."/>
            <person name="Baniya A."/>
            <person name="Schwartz H.T."/>
            <person name="Tan C.-H."/>
            <person name="Antoshechkin I."/>
            <person name="Sternberg P.W."/>
            <person name="Goodrich-Blair H."/>
            <person name="Dillman A.R."/>
        </authorList>
    </citation>
    <scope>NUCLEOTIDE SEQUENCE</scope>
    <source>
        <strain evidence="10">PS9179</strain>
        <tissue evidence="10">Whole animal</tissue>
    </source>
</reference>
<proteinExistence type="inferred from homology"/>
<dbReference type="InterPro" id="IPR032706">
    <property type="entry name" value="Spt6_HHH"/>
</dbReference>
<keyword evidence="6" id="KW-0727">SH2 domain</keyword>
<dbReference type="InterPro" id="IPR035018">
    <property type="entry name" value="Spt6_SH2_C"/>
</dbReference>
<dbReference type="CDD" id="cd09928">
    <property type="entry name" value="SH2_Cterm_SPT6_like"/>
    <property type="match status" value="1"/>
</dbReference>
<dbReference type="GO" id="GO:0034728">
    <property type="term" value="P:nucleosome organization"/>
    <property type="evidence" value="ECO:0007669"/>
    <property type="project" value="TreeGrafter"/>
</dbReference>
<dbReference type="Pfam" id="PF14633">
    <property type="entry name" value="SH2_2"/>
    <property type="match status" value="1"/>
</dbReference>
<dbReference type="InterPro" id="IPR003029">
    <property type="entry name" value="S1_domain"/>
</dbReference>
<evidence type="ECO:0000256" key="1">
    <source>
        <dbReference type="ARBA" id="ARBA00004123"/>
    </source>
</evidence>
<dbReference type="InterPro" id="IPR000980">
    <property type="entry name" value="SH2"/>
</dbReference>
<comment type="subcellular location">
    <subcellularLocation>
        <location evidence="1 5">Nucleus</location>
    </subcellularLocation>
</comment>
<comment type="function">
    <text evidence="5">Histone H3-H4 chaperone that plays a role in maintenance of chromatin structure during RNA polymerase II transcription elongation.</text>
</comment>
<dbReference type="Gene3D" id="1.10.150.850">
    <property type="entry name" value="Spt6, helix-hairpin-helix domain"/>
    <property type="match status" value="1"/>
</dbReference>
<dbReference type="SUPFAM" id="SSF50249">
    <property type="entry name" value="Nucleic acid-binding proteins"/>
    <property type="match status" value="1"/>
</dbReference>
<feature type="compositionally biased region" description="Acidic residues" evidence="7">
    <location>
        <begin position="8"/>
        <end position="18"/>
    </location>
</feature>
<feature type="compositionally biased region" description="Acidic residues" evidence="7">
    <location>
        <begin position="68"/>
        <end position="82"/>
    </location>
</feature>
<dbReference type="InterPro" id="IPR055179">
    <property type="entry name" value="Tex-like_central_region"/>
</dbReference>
<dbReference type="InterPro" id="IPR023319">
    <property type="entry name" value="Tex-like_HTH_dom_sf"/>
</dbReference>
<accession>A0AA39I4S8</accession>
<dbReference type="Pfam" id="PF14639">
    <property type="entry name" value="YqgF"/>
    <property type="match status" value="1"/>
</dbReference>
<dbReference type="Pfam" id="PF14641">
    <property type="entry name" value="HTH_44"/>
    <property type="match status" value="1"/>
</dbReference>
<dbReference type="SUPFAM" id="SSF53098">
    <property type="entry name" value="Ribonuclease H-like"/>
    <property type="match status" value="1"/>
</dbReference>
<feature type="compositionally biased region" description="Basic and acidic residues" evidence="7">
    <location>
        <begin position="168"/>
        <end position="184"/>
    </location>
</feature>
<dbReference type="GO" id="GO:0042393">
    <property type="term" value="F:histone binding"/>
    <property type="evidence" value="ECO:0007669"/>
    <property type="project" value="TreeGrafter"/>
</dbReference>
<dbReference type="InterPro" id="IPR037027">
    <property type="entry name" value="YqgF/RNaseH-like_dom_sf"/>
</dbReference>
<dbReference type="InterPro" id="IPR036860">
    <property type="entry name" value="SH2_dom_sf"/>
</dbReference>
<feature type="region of interest" description="Disordered" evidence="7">
    <location>
        <begin position="1"/>
        <end position="195"/>
    </location>
</feature>
<protein>
    <recommendedName>
        <fullName evidence="5">Suppressor of Ty 6 homolog</fullName>
    </recommendedName>
</protein>
<comment type="similarity">
    <text evidence="2 5">Belongs to the SPT6 family.</text>
</comment>
<dbReference type="PANTHER" id="PTHR10145">
    <property type="entry name" value="TRANSCRIPTION ELONGATION FACTOR SPT6"/>
    <property type="match status" value="1"/>
</dbReference>
<keyword evidence="4 5" id="KW-0539">Nucleus</keyword>
<dbReference type="PROSITE" id="PS50001">
    <property type="entry name" value="SH2"/>
    <property type="match status" value="1"/>
</dbReference>
<dbReference type="InterPro" id="IPR017072">
    <property type="entry name" value="TF_Spt6"/>
</dbReference>
<dbReference type="GO" id="GO:0003677">
    <property type="term" value="F:DNA binding"/>
    <property type="evidence" value="ECO:0007669"/>
    <property type="project" value="InterPro"/>
</dbReference>
<dbReference type="Gene3D" id="3.30.505.10">
    <property type="entry name" value="SH2 domain"/>
    <property type="match status" value="2"/>
</dbReference>
<dbReference type="InterPro" id="IPR012340">
    <property type="entry name" value="NA-bd_OB-fold"/>
</dbReference>
<dbReference type="Pfam" id="PF22706">
    <property type="entry name" value="Tex_central_region"/>
    <property type="match status" value="1"/>
</dbReference>
<dbReference type="PANTHER" id="PTHR10145:SF6">
    <property type="entry name" value="TRANSCRIPTION ELONGATION FACTOR SPT6"/>
    <property type="match status" value="1"/>
</dbReference>
<sequence>MSEFLDNQAEESENEDSGSETFEPKAKKAKRSKKSKKSKKSRISDDEEEDEEDDDARLKEEMQGFVVEGDDDEEGGDDDDDDKSEKSGGSLGELSEEDLDLINDNIGLERTGGRVVIDDDDDDLDDRDRIGKNLFSNDDFVDREPDHRRDRQPNRRREYDEYDEPGSESERSEDNFIVHDEGRRPNRIHHGKKRHDIAEGALDEARDVFGVEDFDFNEFYDEEADVADEEEEYQDDEIGEDGEPLSRARRPRKEKKNLLEVIEPSELERGFLSNEAKRIQLDDKPERFLLRRIPVVPVPEGDDSEIGPEAIWIYDNAFHVFCISRQDPSDVVNRQIGRDDTIRKIKDTLEFIRSKSFEVPFIAFYRKEHVEPVLEIGDLWRIFIYDEKWCLLQQSKEKLLKLMHRMQIYHDEFPVGPEKGRSKRPITENDFLRVEGVGSFDELNDVRLHFELYYGPEIKHMTNWEIRKDYENNPEKEDEEVKYKLSGRQDKYTLCVQCGLEDLSLRFGLTPEQFAENLDWKKHEVSQEPKDPLSLASEYCSENFSNPEDVLKGALYMLAKQLSREPVVRSKWRDIFRQRAMINCRPTKKGRDEIDINHPLYSKRYLREKPVGDLEKTDYLVMWQGKKNGLIDFSIIADKSDDAIRKTTMVDVVLEDQIFYRDEFSDSVEQWNQLRRDAVAMCINEFLIPKYVTEMHEKLLQEAKDVALKQLQASLWNKLKTAAFKPDPENAMLEDDDDEIADPNSVRIMSIVQSLERDQASFGVLIDQDGQVIETIRLTNLTTRRHPNRPVETGRKNQDIDKFKQFVARKKPHIIGIAAENLDTMWIKQDLETAIRELVEESELRRMINVDYVDNEVCKIYMNSKMAQSEFPDYPLTLRQAVSLARVILDPLVEYSHLCNADEDILCLSLHPLQSEFSKEELKFTIDLEFINRVNEVGVDVNRCLELPHQANLVQFICGLGPRKADHLLKMIRQQEVLESRTKLVVGCKMGPNVFMNCAGFIKIDVHHVADRTDSYVEVLDGSRVHPETYEWARKMAIDALEIEDGVDPSSAIEEILQNPERLRDLDLDAFADELARQNFGNRSITLYDIRAELTCRYKDLRLPYEPPDRTTVFYLLAKEAPETFCEGKLVCAKVQNVVHRKPKNEQPAGDLAVRHGEVFRCSVCYRTGFYDMPDVFAHIDSGSCPGTPVGVRVRFDNGLSGFIPNKLLSDKNDQFMDPSTRVREGQPIWGKITKIDFDRIQCDLSCRTSDLAEVKSNVDMYFDRQACDEDEEAERRSKQRKTTHSNFVKRVISHQAFHNVSFKDAERILQDLNQGEAIIRPSSKSAHHLTITWKVANGIYQHIDVEEQDKDQLFSLGKKLLIAGENFEDLDEILARYVQPMANYAQEIISHKYAVDLKAEQREAIERRLSEEKRQTPKRIPYVFCPSVELPGKFVISYLPRVRPKHEYMTVTPEGIRFRGRTFQTLDNLLGWFKNNFAVPPPVMGHPPPYHRRPEA</sequence>
<dbReference type="SUPFAM" id="SSF55550">
    <property type="entry name" value="SH2 domain"/>
    <property type="match status" value="1"/>
</dbReference>
<evidence type="ECO:0000256" key="3">
    <source>
        <dbReference type="ARBA" id="ARBA00023163"/>
    </source>
</evidence>
<dbReference type="Pfam" id="PF17674">
    <property type="entry name" value="HHH_9"/>
    <property type="match status" value="1"/>
</dbReference>
<dbReference type="Pfam" id="PF14635">
    <property type="entry name" value="HHH_7"/>
    <property type="match status" value="1"/>
</dbReference>
<feature type="domain" description="SH2" evidence="8">
    <location>
        <begin position="1296"/>
        <end position="1396"/>
    </location>
</feature>
<evidence type="ECO:0000256" key="5">
    <source>
        <dbReference type="PIRNR" id="PIRNR036947"/>
    </source>
</evidence>
<dbReference type="FunFam" id="3.30.505.10:FF:000030">
    <property type="entry name" value="Transcription elongation factor spt6"/>
    <property type="match status" value="1"/>
</dbReference>
<comment type="subunit">
    <text evidence="5">Interacts with glp-1 and lin-12.</text>
</comment>
<dbReference type="InterPro" id="IPR035420">
    <property type="entry name" value="Spt6_SH2"/>
</dbReference>
<feature type="region of interest" description="Disordered" evidence="7">
    <location>
        <begin position="221"/>
        <end position="251"/>
    </location>
</feature>
<evidence type="ECO:0000256" key="4">
    <source>
        <dbReference type="ARBA" id="ARBA00023242"/>
    </source>
</evidence>
<feature type="compositionally biased region" description="Basic and acidic residues" evidence="7">
    <location>
        <begin position="140"/>
        <end position="159"/>
    </location>
</feature>
<dbReference type="PIRSF" id="PIRSF036947">
    <property type="entry name" value="Spt6"/>
    <property type="match status" value="1"/>
</dbReference>
<evidence type="ECO:0000256" key="7">
    <source>
        <dbReference type="SAM" id="MobiDB-lite"/>
    </source>
</evidence>
<dbReference type="InterPro" id="IPR023323">
    <property type="entry name" value="Tex-like_dom_sf"/>
</dbReference>
<evidence type="ECO:0000259" key="8">
    <source>
        <dbReference type="PROSITE" id="PS50001"/>
    </source>
</evidence>
<dbReference type="Gene3D" id="2.40.50.140">
    <property type="entry name" value="Nucleic acid-binding proteins"/>
    <property type="match status" value="1"/>
</dbReference>
<dbReference type="Gene3D" id="3.30.420.140">
    <property type="entry name" value="YqgF/RNase H-like domain"/>
    <property type="match status" value="1"/>
</dbReference>
<dbReference type="InterPro" id="IPR028088">
    <property type="entry name" value="Spt6_HTH_DNA-bd_dom"/>
</dbReference>
<dbReference type="GO" id="GO:0008023">
    <property type="term" value="C:transcription elongation factor complex"/>
    <property type="evidence" value="ECO:0007669"/>
    <property type="project" value="TreeGrafter"/>
</dbReference>